<dbReference type="InterPro" id="IPR012334">
    <property type="entry name" value="Pectin_lyas_fold"/>
</dbReference>
<name>A0A7W2M3G0_9FLAO</name>
<gene>
    <name evidence="3" type="ORF">H3Z82_04690</name>
</gene>
<evidence type="ECO:0000256" key="2">
    <source>
        <dbReference type="SAM" id="SignalP"/>
    </source>
</evidence>
<dbReference type="Gene3D" id="2.160.20.10">
    <property type="entry name" value="Single-stranded right-handed beta-helix, Pectin lyase-like"/>
    <property type="match status" value="1"/>
</dbReference>
<dbReference type="InterPro" id="IPR011050">
    <property type="entry name" value="Pectin_lyase_fold/virulence"/>
</dbReference>
<dbReference type="Proteomes" id="UP000541857">
    <property type="component" value="Unassembled WGS sequence"/>
</dbReference>
<protein>
    <recommendedName>
        <fullName evidence="5">Right-handed parallel beta-helix repeat-containing protein</fullName>
    </recommendedName>
</protein>
<dbReference type="SUPFAM" id="SSF51126">
    <property type="entry name" value="Pectin lyase-like"/>
    <property type="match status" value="2"/>
</dbReference>
<evidence type="ECO:0000313" key="4">
    <source>
        <dbReference type="Proteomes" id="UP000541857"/>
    </source>
</evidence>
<feature type="signal peptide" evidence="2">
    <location>
        <begin position="1"/>
        <end position="25"/>
    </location>
</feature>
<comment type="caution">
    <text evidence="3">The sequence shown here is derived from an EMBL/GenBank/DDBJ whole genome shotgun (WGS) entry which is preliminary data.</text>
</comment>
<dbReference type="PROSITE" id="PS51257">
    <property type="entry name" value="PROKAR_LIPOPROTEIN"/>
    <property type="match status" value="1"/>
</dbReference>
<keyword evidence="2" id="KW-0732">Signal</keyword>
<accession>A0A7W2M3G0</accession>
<dbReference type="EMBL" id="JACGLT010000003">
    <property type="protein sequence ID" value="MBA6152018.1"/>
    <property type="molecule type" value="Genomic_DNA"/>
</dbReference>
<feature type="region of interest" description="Disordered" evidence="1">
    <location>
        <begin position="30"/>
        <end position="80"/>
    </location>
</feature>
<feature type="compositionally biased region" description="Polar residues" evidence="1">
    <location>
        <begin position="37"/>
        <end position="60"/>
    </location>
</feature>
<proteinExistence type="predicted"/>
<feature type="chain" id="PRO_5031010919" description="Right-handed parallel beta-helix repeat-containing protein" evidence="2">
    <location>
        <begin position="26"/>
        <end position="448"/>
    </location>
</feature>
<dbReference type="RefSeq" id="WP_182203078.1">
    <property type="nucleotide sequence ID" value="NZ_JACGLT010000003.1"/>
</dbReference>
<evidence type="ECO:0008006" key="5">
    <source>
        <dbReference type="Google" id="ProtNLM"/>
    </source>
</evidence>
<evidence type="ECO:0000313" key="3">
    <source>
        <dbReference type="EMBL" id="MBA6152018.1"/>
    </source>
</evidence>
<reference evidence="3 4" key="1">
    <citation type="submission" date="2020-07" db="EMBL/GenBank/DDBJ databases">
        <title>Bacterium isolated from marine sediment.</title>
        <authorList>
            <person name="Shang D."/>
        </authorList>
    </citation>
    <scope>NUCLEOTIDE SEQUENCE [LARGE SCALE GENOMIC DNA]</scope>
    <source>
        <strain evidence="3 4">F6074</strain>
    </source>
</reference>
<keyword evidence="4" id="KW-1185">Reference proteome</keyword>
<sequence length="448" mass="49363">MKTIQLKFKIVLFLLLVGFAAVSCGDDKKGDTKNLESEQNPSQADKATASQSEAISSNSEQADRSQIAPDAPGTASPDFSEADTSAVLLDCNYFNEHPNAILKDNPKAEIDYVISCMARVDGKLTIEPGVVIAFEQDAGLNFGSKSSFKIQGTAEKPIVLTAKEKIKGFWRGIYTESSSMINTMTYVTVDYAGGNSKAALNIQNDTSTLTLDRCTFSNSKNYGMLTNKRVGKDVSNITMTNCTFTKNKIPFKTDVSRLRLFNDTNKFVGNEKDYIELDGGTIHGDATWAQLDVPYFIQSNFRIEDGVFTVAPGTEVIMSTQKWIHVDDNASLIMVGTTDNPITIRGEHDIAGFWQQINVRSSSPLNEIGHVIIKNAGRTTKKPNGAIFLETSRFLKIHDVVFKNCFEYGISIQNAEKSHLEHANLSLDNTPKLFSDWKGKEIPTLESS</sequence>
<organism evidence="3 4">
    <name type="scientific">Gelidibacter maritimus</name>
    <dbReference type="NCBI Taxonomy" id="2761487"/>
    <lineage>
        <taxon>Bacteria</taxon>
        <taxon>Pseudomonadati</taxon>
        <taxon>Bacteroidota</taxon>
        <taxon>Flavobacteriia</taxon>
        <taxon>Flavobacteriales</taxon>
        <taxon>Flavobacteriaceae</taxon>
        <taxon>Gelidibacter</taxon>
    </lineage>
</organism>
<dbReference type="AlphaFoldDB" id="A0A7W2M3G0"/>
<evidence type="ECO:0000256" key="1">
    <source>
        <dbReference type="SAM" id="MobiDB-lite"/>
    </source>
</evidence>